<accession>A0AA39GED2</accession>
<dbReference type="AlphaFoldDB" id="A0AA39GED2"/>
<evidence type="ECO:0000313" key="3">
    <source>
        <dbReference type="Proteomes" id="UP001175261"/>
    </source>
</evidence>
<keyword evidence="3" id="KW-1185">Reference proteome</keyword>
<feature type="region of interest" description="Disordered" evidence="1">
    <location>
        <begin position="1"/>
        <end position="45"/>
    </location>
</feature>
<feature type="region of interest" description="Disordered" evidence="1">
    <location>
        <begin position="80"/>
        <end position="99"/>
    </location>
</feature>
<feature type="compositionally biased region" description="Low complexity" evidence="1">
    <location>
        <begin position="89"/>
        <end position="98"/>
    </location>
</feature>
<comment type="caution">
    <text evidence="2">The sequence shown here is derived from an EMBL/GenBank/DDBJ whole genome shotgun (WGS) entry which is preliminary data.</text>
</comment>
<feature type="region of interest" description="Disordered" evidence="1">
    <location>
        <begin position="143"/>
        <end position="249"/>
    </location>
</feature>
<proteinExistence type="predicted"/>
<organism evidence="2 3">
    <name type="scientific">Sarocladium strictum</name>
    <name type="common">Black bundle disease fungus</name>
    <name type="synonym">Acremonium strictum</name>
    <dbReference type="NCBI Taxonomy" id="5046"/>
    <lineage>
        <taxon>Eukaryota</taxon>
        <taxon>Fungi</taxon>
        <taxon>Dikarya</taxon>
        <taxon>Ascomycota</taxon>
        <taxon>Pezizomycotina</taxon>
        <taxon>Sordariomycetes</taxon>
        <taxon>Hypocreomycetidae</taxon>
        <taxon>Hypocreales</taxon>
        <taxon>Sarocladiaceae</taxon>
        <taxon>Sarocladium</taxon>
    </lineage>
</organism>
<sequence length="499" mass="55021">MASQNKHVKRSDVENDVLYVGQWSKEPAQGNGNSHTGHPLSATRDVFGAKNNHHSALNASQEVEDITMFIREEVLAPSTGLPFDERTTRPPAATGPTRIVSVPPLKVQKNSDQMEGFIKATGDNRTIAEVLVAKATLAIQAEPPASTYSDSGRQRPKRKPTTPPSPAQRDLRRLTTGYQEPGRVMRQEQNSSPERQQIPTIATNAAVGTSTPAWNNTRSSATSPTSKGTRVPRTAYPGPSIEAASSTGQSIARRHSRSLISRHSITTTMPSTAPSAMPRQPPVIKISALPEPETRGGFACPFEKMGVSTSSEHVLRCRGADNSGFSDMGRVREHIYRAHIRKPIASCPNPGCPGCPWRSCFKGKGDAEKKRLQNDCPHDQLEARAYVWKEDVEQSFAGAERLEHEARWEYVYRHLFGLIDTDPVPDPFFESELSRTTDIHHDFMGSLGSVRSFEVESRDARVMDKFTILLRTRLSLDSESVLVDTIRATLEQAQIAVPE</sequence>
<dbReference type="EMBL" id="JAPDFR010000006">
    <property type="protein sequence ID" value="KAK0385626.1"/>
    <property type="molecule type" value="Genomic_DNA"/>
</dbReference>
<feature type="compositionally biased region" description="Polar residues" evidence="1">
    <location>
        <begin position="187"/>
        <end position="228"/>
    </location>
</feature>
<dbReference type="Proteomes" id="UP001175261">
    <property type="component" value="Unassembled WGS sequence"/>
</dbReference>
<reference evidence="2" key="1">
    <citation type="submission" date="2022-10" db="EMBL/GenBank/DDBJ databases">
        <title>Determination and structural analysis of whole genome sequence of Sarocladium strictum F4-1.</title>
        <authorList>
            <person name="Hu L."/>
            <person name="Jiang Y."/>
        </authorList>
    </citation>
    <scope>NUCLEOTIDE SEQUENCE</scope>
    <source>
        <strain evidence="2">F4-1</strain>
    </source>
</reference>
<evidence type="ECO:0000256" key="1">
    <source>
        <dbReference type="SAM" id="MobiDB-lite"/>
    </source>
</evidence>
<gene>
    <name evidence="2" type="ORF">NLU13_6803</name>
</gene>
<protein>
    <submittedName>
        <fullName evidence="2">Uncharacterized protein</fullName>
    </submittedName>
</protein>
<evidence type="ECO:0000313" key="2">
    <source>
        <dbReference type="EMBL" id="KAK0385626.1"/>
    </source>
</evidence>
<name>A0AA39GED2_SARSR</name>